<dbReference type="SUPFAM" id="SSF55785">
    <property type="entry name" value="PYP-like sensor domain (PAS domain)"/>
    <property type="match status" value="1"/>
</dbReference>
<evidence type="ECO:0000313" key="20">
    <source>
        <dbReference type="Proteomes" id="UP000265882"/>
    </source>
</evidence>
<dbReference type="InterPro" id="IPR003594">
    <property type="entry name" value="HATPase_dom"/>
</dbReference>
<dbReference type="Proteomes" id="UP000265882">
    <property type="component" value="Unassembled WGS sequence"/>
</dbReference>
<proteinExistence type="predicted"/>
<dbReference type="GO" id="GO:0000155">
    <property type="term" value="F:phosphorelay sensor kinase activity"/>
    <property type="evidence" value="ECO:0007669"/>
    <property type="project" value="InterPro"/>
</dbReference>
<dbReference type="SMART" id="SM00387">
    <property type="entry name" value="HATPase_c"/>
    <property type="match status" value="1"/>
</dbReference>
<evidence type="ECO:0000259" key="18">
    <source>
        <dbReference type="PROSITE" id="PS50885"/>
    </source>
</evidence>
<organism evidence="19 20">
    <name type="scientific">Abyssobacteria bacterium (strain SURF_5)</name>
    <dbReference type="NCBI Taxonomy" id="2093360"/>
    <lineage>
        <taxon>Bacteria</taxon>
        <taxon>Pseudomonadati</taxon>
        <taxon>Candidatus Hydrogenedentota</taxon>
        <taxon>Candidatus Abyssobacteria</taxon>
    </lineage>
</organism>
<reference evidence="19 20" key="1">
    <citation type="journal article" date="2017" name="ISME J.">
        <title>Energy and carbon metabolisms in a deep terrestrial subsurface fluid microbial community.</title>
        <authorList>
            <person name="Momper L."/>
            <person name="Jungbluth S.P."/>
            <person name="Lee M.D."/>
            <person name="Amend J.P."/>
        </authorList>
    </citation>
    <scope>NUCLEOTIDE SEQUENCE [LARGE SCALE GENOMIC DNA]</scope>
    <source>
        <strain evidence="19">SURF_5</strain>
    </source>
</reference>
<evidence type="ECO:0000256" key="9">
    <source>
        <dbReference type="ARBA" id="ARBA00022777"/>
    </source>
</evidence>
<comment type="caution">
    <text evidence="19">The sequence shown here is derived from an EMBL/GenBank/DDBJ whole genome shotgun (WGS) entry which is preliminary data.</text>
</comment>
<keyword evidence="8" id="KW-0547">Nucleotide-binding</keyword>
<comment type="catalytic activity">
    <reaction evidence="1">
        <text>ATP + protein L-histidine = ADP + protein N-phospho-L-histidine.</text>
        <dbReference type="EC" id="2.7.13.3"/>
    </reaction>
</comment>
<keyword evidence="6" id="KW-0597">Phosphoprotein</keyword>
<dbReference type="SMART" id="SM00304">
    <property type="entry name" value="HAMP"/>
    <property type="match status" value="1"/>
</dbReference>
<dbReference type="FunFam" id="1.10.287.130:FF:000001">
    <property type="entry name" value="Two-component sensor histidine kinase"/>
    <property type="match status" value="1"/>
</dbReference>
<dbReference type="GO" id="GO:0045121">
    <property type="term" value="C:membrane raft"/>
    <property type="evidence" value="ECO:0007669"/>
    <property type="project" value="UniProtKB-SubCell"/>
</dbReference>
<dbReference type="Pfam" id="PF02518">
    <property type="entry name" value="HATPase_c"/>
    <property type="match status" value="1"/>
</dbReference>
<dbReference type="InterPro" id="IPR004358">
    <property type="entry name" value="Sig_transdc_His_kin-like_C"/>
</dbReference>
<dbReference type="CDD" id="cd00130">
    <property type="entry name" value="PAS"/>
    <property type="match status" value="1"/>
</dbReference>
<feature type="domain" description="PAC" evidence="17">
    <location>
        <begin position="335"/>
        <end position="388"/>
    </location>
</feature>
<dbReference type="InterPro" id="IPR036890">
    <property type="entry name" value="HATPase_C_sf"/>
</dbReference>
<dbReference type="Pfam" id="PF00672">
    <property type="entry name" value="HAMP"/>
    <property type="match status" value="1"/>
</dbReference>
<sequence length="620" mass="68868">MDPRKSLRAKVLLGYLVLVTATAILGVWAVANFVILGGSINQILQRNYRSVKAAQIMSGAIERQDSAELMYLFGRHEEAEQLFRASETVFLEEYGRAKDNVTEEGEAEIIESIGNLYPEYLLLFDRLKQTENGGEFYLSAVKPAFDKAKDAINDLLQVNQDAMIRAEEAAERRSEFAVYSSLGISALVVAFGIVFALKLSQVIIRPLEKVIAAAKEIGEGRLDLSVEAESRDETGLLAHEFNEMATRLRNYHAMNLERLLAEQKKADVIVNTIRDCILVTDQQNCLTLLNPAAEQLFNTTNERARGKHFLEVIRDEALFESIRKSSETGLPPSPEELDVPFVFGSGESQRVYRKSVSPMKAETGKLIGTVTILQDITHLYQLDRMKSDFISAVSHEFRTPLTSIAMAAGLLLEQSAGEINEKQRELLEAAREDVERLTRLVNNLLDFSRIESGRLELTLSPVDPARILELSTRPFKLQMEEKGIQLAIGVQGTPALVEADPNKIGWVISNLIGNALRYTDSGGRITLGAVQKGERVHFSVQDTGVGIPAEFQEKIFEKFFQVKDRGVMEHGGAGLGLAISREIIQAHNGRIWVESEPGKGSKFIFTLPVSKTMATSKAER</sequence>
<dbReference type="GO" id="GO:0005886">
    <property type="term" value="C:plasma membrane"/>
    <property type="evidence" value="ECO:0007669"/>
    <property type="project" value="UniProtKB-SubCell"/>
</dbReference>
<name>A0A3A4P0B6_ABYX5</name>
<evidence type="ECO:0000256" key="8">
    <source>
        <dbReference type="ARBA" id="ARBA00022741"/>
    </source>
</evidence>
<evidence type="ECO:0000256" key="12">
    <source>
        <dbReference type="ARBA" id="ARBA00023136"/>
    </source>
</evidence>
<keyword evidence="12 14" id="KW-0472">Membrane</keyword>
<feature type="domain" description="Histidine kinase" evidence="15">
    <location>
        <begin position="392"/>
        <end position="611"/>
    </location>
</feature>
<dbReference type="PROSITE" id="PS50885">
    <property type="entry name" value="HAMP"/>
    <property type="match status" value="1"/>
</dbReference>
<dbReference type="InterPro" id="IPR013656">
    <property type="entry name" value="PAS_4"/>
</dbReference>
<feature type="coiled-coil region" evidence="13">
    <location>
        <begin position="412"/>
        <end position="447"/>
    </location>
</feature>
<evidence type="ECO:0000256" key="4">
    <source>
        <dbReference type="ARBA" id="ARBA00012438"/>
    </source>
</evidence>
<dbReference type="CDD" id="cd00082">
    <property type="entry name" value="HisKA"/>
    <property type="match status" value="1"/>
</dbReference>
<dbReference type="SUPFAM" id="SSF47384">
    <property type="entry name" value="Homodimeric domain of signal transducing histidine kinase"/>
    <property type="match status" value="1"/>
</dbReference>
<dbReference type="PROSITE" id="PS50109">
    <property type="entry name" value="HIS_KIN"/>
    <property type="match status" value="1"/>
</dbReference>
<evidence type="ECO:0000259" key="17">
    <source>
        <dbReference type="PROSITE" id="PS50113"/>
    </source>
</evidence>
<dbReference type="FunFam" id="3.30.565.10:FF:000023">
    <property type="entry name" value="PAS domain-containing sensor histidine kinase"/>
    <property type="match status" value="1"/>
</dbReference>
<evidence type="ECO:0000259" key="16">
    <source>
        <dbReference type="PROSITE" id="PS50112"/>
    </source>
</evidence>
<dbReference type="PANTHER" id="PTHR43711">
    <property type="entry name" value="TWO-COMPONENT HISTIDINE KINASE"/>
    <property type="match status" value="1"/>
</dbReference>
<dbReference type="PROSITE" id="PS50112">
    <property type="entry name" value="PAS"/>
    <property type="match status" value="1"/>
</dbReference>
<keyword evidence="11" id="KW-0902">Two-component regulatory system</keyword>
<dbReference type="SMART" id="SM00388">
    <property type="entry name" value="HisKA"/>
    <property type="match status" value="1"/>
</dbReference>
<dbReference type="InterPro" id="IPR036097">
    <property type="entry name" value="HisK_dim/P_sf"/>
</dbReference>
<dbReference type="PANTHER" id="PTHR43711:SF31">
    <property type="entry name" value="HISTIDINE KINASE"/>
    <property type="match status" value="1"/>
</dbReference>
<dbReference type="GO" id="GO:0005524">
    <property type="term" value="F:ATP binding"/>
    <property type="evidence" value="ECO:0007669"/>
    <property type="project" value="UniProtKB-KW"/>
</dbReference>
<dbReference type="InterPro" id="IPR000700">
    <property type="entry name" value="PAS-assoc_C"/>
</dbReference>
<dbReference type="InterPro" id="IPR003660">
    <property type="entry name" value="HAMP_dom"/>
</dbReference>
<keyword evidence="14" id="KW-0812">Transmembrane</keyword>
<protein>
    <recommendedName>
        <fullName evidence="4">histidine kinase</fullName>
        <ecNumber evidence="4">2.7.13.3</ecNumber>
    </recommendedName>
</protein>
<evidence type="ECO:0000256" key="11">
    <source>
        <dbReference type="ARBA" id="ARBA00023012"/>
    </source>
</evidence>
<dbReference type="CDD" id="cd00075">
    <property type="entry name" value="HATPase"/>
    <property type="match status" value="1"/>
</dbReference>
<dbReference type="Gene3D" id="1.10.287.130">
    <property type="match status" value="1"/>
</dbReference>
<dbReference type="SUPFAM" id="SSF158472">
    <property type="entry name" value="HAMP domain-like"/>
    <property type="match status" value="1"/>
</dbReference>
<dbReference type="Pfam" id="PF08448">
    <property type="entry name" value="PAS_4"/>
    <property type="match status" value="1"/>
</dbReference>
<feature type="transmembrane region" description="Helical" evidence="14">
    <location>
        <begin position="176"/>
        <end position="197"/>
    </location>
</feature>
<dbReference type="SMART" id="SM00091">
    <property type="entry name" value="PAS"/>
    <property type="match status" value="1"/>
</dbReference>
<evidence type="ECO:0000256" key="2">
    <source>
        <dbReference type="ARBA" id="ARBA00004236"/>
    </source>
</evidence>
<evidence type="ECO:0000256" key="1">
    <source>
        <dbReference type="ARBA" id="ARBA00000085"/>
    </source>
</evidence>
<feature type="domain" description="HAMP" evidence="18">
    <location>
        <begin position="201"/>
        <end position="253"/>
    </location>
</feature>
<dbReference type="CDD" id="cd06225">
    <property type="entry name" value="HAMP"/>
    <property type="match status" value="1"/>
</dbReference>
<dbReference type="PROSITE" id="PS50113">
    <property type="entry name" value="PAC"/>
    <property type="match status" value="1"/>
</dbReference>
<evidence type="ECO:0000259" key="15">
    <source>
        <dbReference type="PROSITE" id="PS50109"/>
    </source>
</evidence>
<feature type="domain" description="PAS" evidence="16">
    <location>
        <begin position="262"/>
        <end position="316"/>
    </location>
</feature>
<dbReference type="InterPro" id="IPR005467">
    <property type="entry name" value="His_kinase_dom"/>
</dbReference>
<evidence type="ECO:0000256" key="13">
    <source>
        <dbReference type="SAM" id="Coils"/>
    </source>
</evidence>
<evidence type="ECO:0000256" key="6">
    <source>
        <dbReference type="ARBA" id="ARBA00022553"/>
    </source>
</evidence>
<dbReference type="PRINTS" id="PR00344">
    <property type="entry name" value="BCTRLSENSOR"/>
</dbReference>
<dbReference type="InterPro" id="IPR003661">
    <property type="entry name" value="HisK_dim/P_dom"/>
</dbReference>
<dbReference type="EC" id="2.7.13.3" evidence="4"/>
<keyword evidence="13" id="KW-0175">Coiled coil</keyword>
<evidence type="ECO:0000256" key="3">
    <source>
        <dbReference type="ARBA" id="ARBA00004314"/>
    </source>
</evidence>
<feature type="transmembrane region" description="Helical" evidence="14">
    <location>
        <begin position="12"/>
        <end position="36"/>
    </location>
</feature>
<gene>
    <name evidence="19" type="ORF">C4520_01060</name>
</gene>
<evidence type="ECO:0000256" key="10">
    <source>
        <dbReference type="ARBA" id="ARBA00022840"/>
    </source>
</evidence>
<keyword evidence="5" id="KW-1003">Cell membrane</keyword>
<dbReference type="InterPro" id="IPR050736">
    <property type="entry name" value="Sensor_HK_Regulatory"/>
</dbReference>
<accession>A0A3A4P0B6</accession>
<keyword evidence="9" id="KW-0418">Kinase</keyword>
<evidence type="ECO:0000256" key="7">
    <source>
        <dbReference type="ARBA" id="ARBA00022679"/>
    </source>
</evidence>
<dbReference type="Gene3D" id="3.30.565.10">
    <property type="entry name" value="Histidine kinase-like ATPase, C-terminal domain"/>
    <property type="match status" value="1"/>
</dbReference>
<evidence type="ECO:0000313" key="19">
    <source>
        <dbReference type="EMBL" id="RJP26177.1"/>
    </source>
</evidence>
<dbReference type="InterPro" id="IPR000014">
    <property type="entry name" value="PAS"/>
</dbReference>
<dbReference type="AlphaFoldDB" id="A0A3A4P0B6"/>
<dbReference type="Gene3D" id="3.30.450.20">
    <property type="entry name" value="PAS domain"/>
    <property type="match status" value="1"/>
</dbReference>
<dbReference type="SUPFAM" id="SSF55874">
    <property type="entry name" value="ATPase domain of HSP90 chaperone/DNA topoisomerase II/histidine kinase"/>
    <property type="match status" value="1"/>
</dbReference>
<evidence type="ECO:0000256" key="14">
    <source>
        <dbReference type="SAM" id="Phobius"/>
    </source>
</evidence>
<keyword evidence="7" id="KW-0808">Transferase</keyword>
<dbReference type="EMBL" id="QZKU01000012">
    <property type="protein sequence ID" value="RJP26177.1"/>
    <property type="molecule type" value="Genomic_DNA"/>
</dbReference>
<keyword evidence="14" id="KW-1133">Transmembrane helix</keyword>
<dbReference type="NCBIfam" id="TIGR00229">
    <property type="entry name" value="sensory_box"/>
    <property type="match status" value="1"/>
</dbReference>
<dbReference type="InterPro" id="IPR035965">
    <property type="entry name" value="PAS-like_dom_sf"/>
</dbReference>
<evidence type="ECO:0000256" key="5">
    <source>
        <dbReference type="ARBA" id="ARBA00022475"/>
    </source>
</evidence>
<comment type="subcellular location">
    <subcellularLocation>
        <location evidence="2">Cell membrane</location>
    </subcellularLocation>
    <subcellularLocation>
        <location evidence="3">Membrane raft</location>
        <topology evidence="3">Multi-pass membrane protein</topology>
    </subcellularLocation>
</comment>
<dbReference type="Pfam" id="PF00512">
    <property type="entry name" value="HisKA"/>
    <property type="match status" value="1"/>
</dbReference>
<dbReference type="Gene3D" id="6.10.340.10">
    <property type="match status" value="1"/>
</dbReference>
<keyword evidence="10" id="KW-0067">ATP-binding</keyword>